<feature type="compositionally biased region" description="Polar residues" evidence="1">
    <location>
        <begin position="1169"/>
        <end position="1180"/>
    </location>
</feature>
<accession>A0A7J5BZW8</accession>
<evidence type="ECO:0000313" key="2">
    <source>
        <dbReference type="EMBL" id="KAB1660076.1"/>
    </source>
</evidence>
<evidence type="ECO:0008006" key="4">
    <source>
        <dbReference type="Google" id="ProtNLM"/>
    </source>
</evidence>
<sequence length="1192" mass="128667">MYKFLIVGCGGSGGSTLAYMMDQLRSELAPYGITQIPAGWQFVHIDVPSAPDTKIDGVGNVREQGGTYISTAPHSGSYQVLDNAVSQWLGQGSAFGEFGTWAPREAEKITVPLTYGAGQMRAVGRIITLARARDVYDGLARAYQQLNTVETNTQMAEVARALPGVGRFNPEEKPLVLVVSSMAGGAGASMALDVCRLLALVPGVDPDLVGVFMVAPDAFDELPESARGGVRANALAMLGEIVATQTNAAEAHDITMLRALGLEVTPTGRPPFARVFPVGRYVGVEKTLFGDGSQKAVYRGLGRGLAALIASGSASGDYASFDLGNISDPTPAHPDYLGWGAANPIPWGSFGFASLSLGRDRYRHYAAQRLARIAVDRLRTGHLQPGNTSSGVDQLRSLADSQWSRVTSSIGLPTGVGVGGLNQEQVAQWFTQGAFGRQEADNTARQIVDQNVAPFVPMPAGRAEQWTPTLQRFLIDRAPTLRTAAAEGAYRWAFTWAQQLHDRVLYQVQEASELFGLSYAREVLERVERLIREELAPRLGDLAGFSGPDLAQIPPSFLAEISTMKGGIVNGQGLVERLCDIMRVQLTDLVYSRAADLAGGVLQSLVSEVIAPLQATLSNSIGVLDNAVQTPPVASGLANVGTDQYGLWPSESDQIVPERFDVAENEILLTPSAGFGTQFENDVRMAVSTGERVSTLEDARVVAARAVTSGYWPVAEGATAPGGLLTVQANWRPAIFNRDPMTGQPLTPSHGRYELHVAPRELVGRALAFVSRPGESFEAFCSLSLRDYALGTDIPSSELPRRRADLVSKFNETLTRALPLISLDADAVTAIHSTQPQYRYKFSAIPFEHIRDLVGELRAVIDGRSNVASEVGQAFDKALSTADHLTRIDVFGSYRNYSPLTFDALLKPVAQQWAGTPAQGRLQFWAHRRSRPLPASLPVSDAERQAMIAGWYIGQMTGQLRFPDAPFNSPVEVWDPDDRRWLPFPNPLLTPPSEFRGQSYDWLPAVLESQLLAISRAHEVPVMSSLKPYRRLRRMYDSNELHPERGLGRVAGELELAAWIETGRTPSGIPSRIPGDTLEERAANARTWVEQIRTFTAGSFIPPARQGESSGPYGAILNRRHAASTPIFRDLAPDIVTVTDRLLELVDAAEQRARTGTSAAPVNAEGLASGSSGRNASATNVPEVPDAGFGAF</sequence>
<dbReference type="Gene3D" id="3.40.50.1440">
    <property type="entry name" value="Tubulin/FtsZ, GTPase domain"/>
    <property type="match status" value="1"/>
</dbReference>
<name>A0A7J5BZW8_9MICO</name>
<protein>
    <recommendedName>
        <fullName evidence="4">Tubulin-like protein</fullName>
    </recommendedName>
</protein>
<reference evidence="2 3" key="1">
    <citation type="submission" date="2019-09" db="EMBL/GenBank/DDBJ databases">
        <title>Phylogeny of genus Pseudoclavibacter and closely related genus.</title>
        <authorList>
            <person name="Li Y."/>
        </authorList>
    </citation>
    <scope>NUCLEOTIDE SEQUENCE [LARGE SCALE GENOMIC DNA]</scope>
    <source>
        <strain evidence="2 3">DSM 23821</strain>
    </source>
</reference>
<organism evidence="2 3">
    <name type="scientific">Pseudoclavibacter chungangensis</name>
    <dbReference type="NCBI Taxonomy" id="587635"/>
    <lineage>
        <taxon>Bacteria</taxon>
        <taxon>Bacillati</taxon>
        <taxon>Actinomycetota</taxon>
        <taxon>Actinomycetes</taxon>
        <taxon>Micrococcales</taxon>
        <taxon>Microbacteriaceae</taxon>
        <taxon>Pseudoclavibacter</taxon>
    </lineage>
</organism>
<evidence type="ECO:0000313" key="3">
    <source>
        <dbReference type="Proteomes" id="UP000467240"/>
    </source>
</evidence>
<dbReference type="InterPro" id="IPR025904">
    <property type="entry name" value="Tubulin-like"/>
</dbReference>
<dbReference type="Pfam" id="PF13809">
    <property type="entry name" value="Tubulin_2"/>
    <property type="match status" value="1"/>
</dbReference>
<proteinExistence type="predicted"/>
<dbReference type="EMBL" id="WBJZ01000004">
    <property type="protein sequence ID" value="KAB1660076.1"/>
    <property type="molecule type" value="Genomic_DNA"/>
</dbReference>
<feature type="region of interest" description="Disordered" evidence="1">
    <location>
        <begin position="1152"/>
        <end position="1192"/>
    </location>
</feature>
<dbReference type="Proteomes" id="UP000467240">
    <property type="component" value="Unassembled WGS sequence"/>
</dbReference>
<dbReference type="OrthoDB" id="4795870at2"/>
<dbReference type="AlphaFoldDB" id="A0A7J5BZW8"/>
<gene>
    <name evidence="2" type="ORF">F8O01_03880</name>
</gene>
<dbReference type="RefSeq" id="WP_158039572.1">
    <property type="nucleotide sequence ID" value="NZ_JACCFV010000001.1"/>
</dbReference>
<keyword evidence="3" id="KW-1185">Reference proteome</keyword>
<evidence type="ECO:0000256" key="1">
    <source>
        <dbReference type="SAM" id="MobiDB-lite"/>
    </source>
</evidence>
<dbReference type="InterPro" id="IPR036525">
    <property type="entry name" value="Tubulin/FtsZ_GTPase_sf"/>
</dbReference>
<comment type="caution">
    <text evidence="2">The sequence shown here is derived from an EMBL/GenBank/DDBJ whole genome shotgun (WGS) entry which is preliminary data.</text>
</comment>